<dbReference type="PROSITE" id="PS51068">
    <property type="entry name" value="FPG_CAT"/>
    <property type="match status" value="1"/>
</dbReference>
<evidence type="ECO:0000259" key="17">
    <source>
        <dbReference type="PROSITE" id="PS51068"/>
    </source>
</evidence>
<dbReference type="Pfam" id="PF06831">
    <property type="entry name" value="H2TH"/>
    <property type="match status" value="1"/>
</dbReference>
<feature type="domain" description="FPG-type" evidence="16">
    <location>
        <begin position="240"/>
        <end position="274"/>
    </location>
</feature>
<keyword evidence="12 15" id="KW-0511">Multifunctional enzyme</keyword>
<reference evidence="18 19" key="1">
    <citation type="submission" date="2020-08" db="EMBL/GenBank/DDBJ databases">
        <authorList>
            <person name="Liu C."/>
            <person name="Sun Q."/>
        </authorList>
    </citation>
    <scope>NUCLEOTIDE SEQUENCE [LARGE SCALE GENOMIC DNA]</scope>
    <source>
        <strain evidence="18 19">NSJ-59</strain>
    </source>
</reference>
<keyword evidence="19" id="KW-1185">Reference proteome</keyword>
<dbReference type="GO" id="GO:0008534">
    <property type="term" value="F:oxidized purine nucleobase lesion DNA N-glycosylase activity"/>
    <property type="evidence" value="ECO:0007669"/>
    <property type="project" value="UniProtKB-EC"/>
</dbReference>
<dbReference type="InterPro" id="IPR012319">
    <property type="entry name" value="FPG_cat"/>
</dbReference>
<keyword evidence="4 15" id="KW-0479">Metal-binding</keyword>
<evidence type="ECO:0000259" key="16">
    <source>
        <dbReference type="PROSITE" id="PS51066"/>
    </source>
</evidence>
<evidence type="ECO:0000313" key="18">
    <source>
        <dbReference type="EMBL" id="MBC3535987.1"/>
    </source>
</evidence>
<evidence type="ECO:0000256" key="2">
    <source>
        <dbReference type="ARBA" id="ARBA00009409"/>
    </source>
</evidence>
<dbReference type="InterPro" id="IPR015887">
    <property type="entry name" value="DNA_glyclase_Znf_dom_DNA_BS"/>
</dbReference>
<dbReference type="Proteomes" id="UP000606870">
    <property type="component" value="Unassembled WGS sequence"/>
</dbReference>
<keyword evidence="8 15" id="KW-0862">Zinc</keyword>
<dbReference type="CDD" id="cd08966">
    <property type="entry name" value="EcFpg-like_N"/>
    <property type="match status" value="1"/>
</dbReference>
<evidence type="ECO:0000256" key="15">
    <source>
        <dbReference type="HAMAP-Rule" id="MF_00103"/>
    </source>
</evidence>
<dbReference type="Gene3D" id="3.20.190.10">
    <property type="entry name" value="MutM-like, N-terminal"/>
    <property type="match status" value="1"/>
</dbReference>
<dbReference type="InterPro" id="IPR035937">
    <property type="entry name" value="FPG_N"/>
</dbReference>
<keyword evidence="10 15" id="KW-0234">DNA repair</keyword>
<dbReference type="PANTHER" id="PTHR22993">
    <property type="entry name" value="FORMAMIDOPYRIMIDINE-DNA GLYCOSYLASE"/>
    <property type="match status" value="1"/>
</dbReference>
<dbReference type="EC" id="3.2.2.23" evidence="15"/>
<keyword evidence="13 15" id="KW-0326">Glycosidase</keyword>
<keyword evidence="6 15" id="KW-0863">Zinc-finger</keyword>
<evidence type="ECO:0000256" key="9">
    <source>
        <dbReference type="ARBA" id="ARBA00023125"/>
    </source>
</evidence>
<dbReference type="Pfam" id="PF01149">
    <property type="entry name" value="Fapy_DNA_glyco"/>
    <property type="match status" value="1"/>
</dbReference>
<comment type="caution">
    <text evidence="15">Lacks conserved residue(s) required for the propagation of feature annotation.</text>
</comment>
<keyword evidence="9 15" id="KW-0238">DNA-binding</keyword>
<keyword evidence="5 15" id="KW-0227">DNA damage</keyword>
<dbReference type="SMART" id="SM00898">
    <property type="entry name" value="Fapy_DNA_glyco"/>
    <property type="match status" value="1"/>
</dbReference>
<evidence type="ECO:0000256" key="7">
    <source>
        <dbReference type="ARBA" id="ARBA00022801"/>
    </source>
</evidence>
<evidence type="ECO:0000256" key="14">
    <source>
        <dbReference type="ARBA" id="ARBA00044632"/>
    </source>
</evidence>
<keyword evidence="11 15" id="KW-0456">Lyase</keyword>
<organism evidence="18 19">
    <name type="scientific">Megasphaera hominis</name>
    <dbReference type="NCBI Taxonomy" id="159836"/>
    <lineage>
        <taxon>Bacteria</taxon>
        <taxon>Bacillati</taxon>
        <taxon>Bacillota</taxon>
        <taxon>Negativicutes</taxon>
        <taxon>Veillonellales</taxon>
        <taxon>Veillonellaceae</taxon>
        <taxon>Megasphaera</taxon>
    </lineage>
</organism>
<feature type="active site" description="Proton donor; for delta-elimination activity" evidence="15">
    <location>
        <position position="264"/>
    </location>
</feature>
<evidence type="ECO:0000256" key="5">
    <source>
        <dbReference type="ARBA" id="ARBA00022763"/>
    </source>
</evidence>
<feature type="binding site" evidence="15">
    <location>
        <position position="112"/>
    </location>
    <ligand>
        <name>DNA</name>
        <dbReference type="ChEBI" id="CHEBI:16991"/>
    </ligand>
</feature>
<dbReference type="HAMAP" id="MF_00103">
    <property type="entry name" value="Fapy_DNA_glycosyl"/>
    <property type="match status" value="1"/>
</dbReference>
<gene>
    <name evidence="15 18" type="primary">mutM</name>
    <name evidence="15" type="synonym">fpg</name>
    <name evidence="18" type="ORF">H8J70_01750</name>
</gene>
<dbReference type="PROSITE" id="PS01242">
    <property type="entry name" value="ZF_FPG_1"/>
    <property type="match status" value="1"/>
</dbReference>
<feature type="domain" description="Formamidopyrimidine-DNA glycosylase catalytic" evidence="17">
    <location>
        <begin position="2"/>
        <end position="115"/>
    </location>
</feature>
<dbReference type="InterPro" id="IPR010663">
    <property type="entry name" value="Znf_FPG/IleRS"/>
</dbReference>
<comment type="caution">
    <text evidence="18">The sequence shown here is derived from an EMBL/GenBank/DDBJ whole genome shotgun (WGS) entry which is preliminary data.</text>
</comment>
<evidence type="ECO:0000256" key="8">
    <source>
        <dbReference type="ARBA" id="ARBA00022833"/>
    </source>
</evidence>
<feature type="active site" description="Schiff-base intermediate with DNA" evidence="15">
    <location>
        <position position="2"/>
    </location>
</feature>
<sequence>MPELPEVETVRRYLAASLPGKSITAVDVQLPRLIRNRTAEDFAASLPGCTFTAVARRGKYLSLMLNSPWCLLVHLRMTGRLIYESDTTAPLPPYTRIVFTLNEGRLVYGDVRTFGCLWIVPAAGPTGISGYDSLGPDGLSEDFTADYLWQQVHGSRRLIKALLLDQTCLAGLGNIYADEALFLAGIRPSRRCSRVTRKESQRLYEAIRTVLTEGLENGGTTVFNFIDGSGKEGKNQENLRVYGREGQPCPVCGATIVYKKQGGRGTHYCPVCQK</sequence>
<evidence type="ECO:0000256" key="10">
    <source>
        <dbReference type="ARBA" id="ARBA00023204"/>
    </source>
</evidence>
<name>A0ABR6VH08_9FIRM</name>
<evidence type="ECO:0000256" key="6">
    <source>
        <dbReference type="ARBA" id="ARBA00022771"/>
    </source>
</evidence>
<dbReference type="EMBL" id="JACOGK010000003">
    <property type="protein sequence ID" value="MBC3535987.1"/>
    <property type="molecule type" value="Genomic_DNA"/>
</dbReference>
<evidence type="ECO:0000256" key="3">
    <source>
        <dbReference type="ARBA" id="ARBA00011245"/>
    </source>
</evidence>
<evidence type="ECO:0000256" key="4">
    <source>
        <dbReference type="ARBA" id="ARBA00022723"/>
    </source>
</evidence>
<dbReference type="Gene3D" id="1.10.8.50">
    <property type="match status" value="1"/>
</dbReference>
<dbReference type="EC" id="4.2.99.18" evidence="15"/>
<dbReference type="SUPFAM" id="SSF81624">
    <property type="entry name" value="N-terminal domain of MutM-like DNA repair proteins"/>
    <property type="match status" value="1"/>
</dbReference>
<feature type="active site" description="Proton donor" evidence="15">
    <location>
        <position position="3"/>
    </location>
</feature>
<comment type="catalytic activity">
    <reaction evidence="14 15">
        <text>2'-deoxyribonucleotide-(2'-deoxyribose 5'-phosphate)-2'-deoxyribonucleotide-DNA = a 3'-end 2'-deoxyribonucleotide-(2,3-dehydro-2,3-deoxyribose 5'-phosphate)-DNA + a 5'-end 5'-phospho-2'-deoxyribonucleoside-DNA + H(+)</text>
        <dbReference type="Rhea" id="RHEA:66592"/>
        <dbReference type="Rhea" id="RHEA-COMP:13180"/>
        <dbReference type="Rhea" id="RHEA-COMP:16897"/>
        <dbReference type="Rhea" id="RHEA-COMP:17067"/>
        <dbReference type="ChEBI" id="CHEBI:15378"/>
        <dbReference type="ChEBI" id="CHEBI:136412"/>
        <dbReference type="ChEBI" id="CHEBI:157695"/>
        <dbReference type="ChEBI" id="CHEBI:167181"/>
        <dbReference type="EC" id="4.2.99.18"/>
    </reaction>
</comment>
<dbReference type="PROSITE" id="PS51066">
    <property type="entry name" value="ZF_FPG_2"/>
    <property type="match status" value="1"/>
</dbReference>
<dbReference type="InterPro" id="IPR020629">
    <property type="entry name" value="FPG_Glyclase"/>
</dbReference>
<evidence type="ECO:0000256" key="13">
    <source>
        <dbReference type="ARBA" id="ARBA00023295"/>
    </source>
</evidence>
<evidence type="ECO:0000256" key="11">
    <source>
        <dbReference type="ARBA" id="ARBA00023239"/>
    </source>
</evidence>
<evidence type="ECO:0000256" key="12">
    <source>
        <dbReference type="ARBA" id="ARBA00023268"/>
    </source>
</evidence>
<dbReference type="SUPFAM" id="SSF46946">
    <property type="entry name" value="S13-like H2TH domain"/>
    <property type="match status" value="1"/>
</dbReference>
<evidence type="ECO:0000256" key="1">
    <source>
        <dbReference type="ARBA" id="ARBA00001668"/>
    </source>
</evidence>
<proteinExistence type="inferred from homology"/>
<comment type="function">
    <text evidence="15">Involved in base excision repair of DNA damaged by oxidation or by mutagenic agents. Acts as DNA glycosylase that recognizes and removes damaged bases. Has a preference for oxidized purines, such as 7,8-dihydro-8-oxoguanine (8-oxoG). Has AP (apurinic/apyrimidinic) lyase activity and introduces nicks in the DNA strand. Cleaves the DNA backbone by beta-delta elimination to generate a single-strand break at the site of the removed base with both 3'- and 5'-phosphates.</text>
</comment>
<dbReference type="SUPFAM" id="SSF57716">
    <property type="entry name" value="Glucocorticoid receptor-like (DNA-binding domain)"/>
    <property type="match status" value="1"/>
</dbReference>
<dbReference type="InterPro" id="IPR015886">
    <property type="entry name" value="H2TH_FPG"/>
</dbReference>
<dbReference type="InterPro" id="IPR010979">
    <property type="entry name" value="Ribosomal_uS13-like_H2TH"/>
</dbReference>
<keyword evidence="7 15" id="KW-0378">Hydrolase</keyword>
<dbReference type="PANTHER" id="PTHR22993:SF9">
    <property type="entry name" value="FORMAMIDOPYRIMIDINE-DNA GLYCOSYLASE"/>
    <property type="match status" value="1"/>
</dbReference>
<feature type="active site" description="Proton donor; for beta-elimination activity" evidence="15">
    <location>
        <position position="59"/>
    </location>
</feature>
<accession>A0ABR6VH08</accession>
<dbReference type="SMART" id="SM01232">
    <property type="entry name" value="H2TH"/>
    <property type="match status" value="1"/>
</dbReference>
<comment type="similarity">
    <text evidence="2 15">Belongs to the FPG family.</text>
</comment>
<evidence type="ECO:0000313" key="19">
    <source>
        <dbReference type="Proteomes" id="UP000606870"/>
    </source>
</evidence>
<dbReference type="RefSeq" id="WP_186502039.1">
    <property type="nucleotide sequence ID" value="NZ_JACOGK010000003.1"/>
</dbReference>
<comment type="cofactor">
    <cofactor evidence="15">
        <name>Zn(2+)</name>
        <dbReference type="ChEBI" id="CHEBI:29105"/>
    </cofactor>
    <text evidence="15">Binds 1 zinc ion per subunit.</text>
</comment>
<comment type="catalytic activity">
    <reaction evidence="1 15">
        <text>Hydrolysis of DNA containing ring-opened 7-methylguanine residues, releasing 2,6-diamino-4-hydroxy-5-(N-methyl)formamidopyrimidine.</text>
        <dbReference type="EC" id="3.2.2.23"/>
    </reaction>
</comment>
<dbReference type="InterPro" id="IPR000214">
    <property type="entry name" value="Znf_DNA_glyclase/AP_lyase"/>
</dbReference>
<dbReference type="NCBIfam" id="NF002211">
    <property type="entry name" value="PRK01103.1"/>
    <property type="match status" value="1"/>
</dbReference>
<comment type="subunit">
    <text evidence="3 15">Monomer.</text>
</comment>
<protein>
    <recommendedName>
        <fullName evidence="15">Formamidopyrimidine-DNA glycosylase</fullName>
        <shortName evidence="15">Fapy-DNA glycosylase</shortName>
        <ecNumber evidence="15">3.2.2.23</ecNumber>
    </recommendedName>
    <alternativeName>
        <fullName evidence="15">DNA-(apurinic or apyrimidinic site) lyase MutM</fullName>
        <shortName evidence="15">AP lyase MutM</shortName>
        <ecNumber evidence="15">4.2.99.18</ecNumber>
    </alternativeName>
</protein>
<dbReference type="NCBIfam" id="TIGR00577">
    <property type="entry name" value="fpg"/>
    <property type="match status" value="1"/>
</dbReference>
<dbReference type="Pfam" id="PF06827">
    <property type="entry name" value="zf-FPG_IleRS"/>
    <property type="match status" value="1"/>
</dbReference>